<evidence type="ECO:0000259" key="3">
    <source>
        <dbReference type="Pfam" id="PF00561"/>
    </source>
</evidence>
<evidence type="ECO:0000256" key="2">
    <source>
        <dbReference type="ARBA" id="ARBA00022801"/>
    </source>
</evidence>
<dbReference type="Gene3D" id="3.40.50.1820">
    <property type="entry name" value="alpha/beta hydrolase"/>
    <property type="match status" value="1"/>
</dbReference>
<comment type="caution">
    <text evidence="4">The sequence shown here is derived from an EMBL/GenBank/DDBJ whole genome shotgun (WGS) entry which is preliminary data.</text>
</comment>
<dbReference type="GO" id="GO:0004177">
    <property type="term" value="F:aminopeptidase activity"/>
    <property type="evidence" value="ECO:0007669"/>
    <property type="project" value="UniProtKB-EC"/>
</dbReference>
<accession>A0A921IPY3</accession>
<evidence type="ECO:0000256" key="1">
    <source>
        <dbReference type="ARBA" id="ARBA00010088"/>
    </source>
</evidence>
<evidence type="ECO:0000313" key="4">
    <source>
        <dbReference type="EMBL" id="HJG29887.1"/>
    </source>
</evidence>
<feature type="domain" description="AB hydrolase-1" evidence="3">
    <location>
        <begin position="73"/>
        <end position="229"/>
    </location>
</feature>
<dbReference type="Proteomes" id="UP000746751">
    <property type="component" value="Unassembled WGS sequence"/>
</dbReference>
<evidence type="ECO:0000313" key="5">
    <source>
        <dbReference type="Proteomes" id="UP000746751"/>
    </source>
</evidence>
<dbReference type="InterPro" id="IPR002410">
    <property type="entry name" value="Peptidase_S33"/>
</dbReference>
<dbReference type="PANTHER" id="PTHR43248">
    <property type="entry name" value="2-SUCCINYL-6-HYDROXY-2,4-CYCLOHEXADIENE-1-CARBOXYLATE SYNTHASE"/>
    <property type="match status" value="1"/>
</dbReference>
<reference evidence="4" key="2">
    <citation type="submission" date="2021-09" db="EMBL/GenBank/DDBJ databases">
        <authorList>
            <person name="Gilroy R."/>
        </authorList>
    </citation>
    <scope>NUCLEOTIDE SEQUENCE</scope>
    <source>
        <strain evidence="4">ChiGjej2B2-7701</strain>
    </source>
</reference>
<dbReference type="InterPro" id="IPR029058">
    <property type="entry name" value="AB_hydrolase_fold"/>
</dbReference>
<dbReference type="GO" id="GO:0006508">
    <property type="term" value="P:proteolysis"/>
    <property type="evidence" value="ECO:0007669"/>
    <property type="project" value="InterPro"/>
</dbReference>
<keyword evidence="2 4" id="KW-0378">Hydrolase</keyword>
<dbReference type="PANTHER" id="PTHR43248:SF2">
    <property type="entry name" value="PROLYL AMINOPEPTIDASE"/>
    <property type="match status" value="1"/>
</dbReference>
<sequence>MAQLASYYVPGLYVEDHSIDVPLDWRGLEPALLAMGMTMRVGAFPAEIPGAPESIKLFYRVVCAPEHVNDDLPLLVFFQGGPGGACPRPLSPTSDGWIAEAVKHYRVVLPDQRGTGRSSRVSGQTMAGLAQRAQASGADPTRAQADFLKRFLAPSIMRDFEYLRLTQFGGRPWTTLGQSYGGFITLAYLSSYPTGIAASFTCGGIPHVPASAAEVYEHTFPRMAAKTRQYYERYPGDVERVAAIADIVAAGDVALPDGSPLTVERLQLLGSDFGMKPSFERMHWLFDTAFEQGDGTVGSEPVLSDGFLMGVLDRTTTRANPLYWTLQELIYADGTCAPIRWAAAAEKGKRAEFDADARPLMFTGEACFPWMFENMPELKPFADAVGLLMEDIEFDPVYNPVRLAQNEVPLHAAVYFDDMYVDSGLQLDTLSRIGNAHPWVTNEFEHDGLHGDRVFRHLYEEVRDAGHLHGRMR</sequence>
<organism evidence="4 5">
    <name type="scientific">Collinsella ihumii</name>
    <dbReference type="NCBI Taxonomy" id="1720204"/>
    <lineage>
        <taxon>Bacteria</taxon>
        <taxon>Bacillati</taxon>
        <taxon>Actinomycetota</taxon>
        <taxon>Coriobacteriia</taxon>
        <taxon>Coriobacteriales</taxon>
        <taxon>Coriobacteriaceae</taxon>
        <taxon>Collinsella</taxon>
    </lineage>
</organism>
<dbReference type="AlphaFoldDB" id="A0A921IPY3"/>
<dbReference type="InterPro" id="IPR000073">
    <property type="entry name" value="AB_hydrolase_1"/>
</dbReference>
<dbReference type="InterPro" id="IPR051601">
    <property type="entry name" value="Serine_prot/Carboxylest_S33"/>
</dbReference>
<dbReference type="Pfam" id="PF00561">
    <property type="entry name" value="Abhydrolase_1"/>
    <property type="match status" value="1"/>
</dbReference>
<proteinExistence type="inferred from homology"/>
<comment type="similarity">
    <text evidence="1">Belongs to the peptidase S33 family.</text>
</comment>
<dbReference type="SUPFAM" id="SSF53474">
    <property type="entry name" value="alpha/beta-Hydrolases"/>
    <property type="match status" value="1"/>
</dbReference>
<dbReference type="PRINTS" id="PR00793">
    <property type="entry name" value="PROAMNOPTASE"/>
</dbReference>
<protein>
    <submittedName>
        <fullName evidence="4">Alpha/beta hydrolase</fullName>
    </submittedName>
</protein>
<gene>
    <name evidence="4" type="ORF">K8U80_00660</name>
</gene>
<name>A0A921IPY3_9ACTN</name>
<reference evidence="4" key="1">
    <citation type="journal article" date="2021" name="PeerJ">
        <title>Extensive microbial diversity within the chicken gut microbiome revealed by metagenomics and culture.</title>
        <authorList>
            <person name="Gilroy R."/>
            <person name="Ravi A."/>
            <person name="Getino M."/>
            <person name="Pursley I."/>
            <person name="Horton D.L."/>
            <person name="Alikhan N.F."/>
            <person name="Baker D."/>
            <person name="Gharbi K."/>
            <person name="Hall N."/>
            <person name="Watson M."/>
            <person name="Adriaenssens E.M."/>
            <person name="Foster-Nyarko E."/>
            <person name="Jarju S."/>
            <person name="Secka A."/>
            <person name="Antonio M."/>
            <person name="Oren A."/>
            <person name="Chaudhuri R.R."/>
            <person name="La Ragione R."/>
            <person name="Hildebrand F."/>
            <person name="Pallen M.J."/>
        </authorList>
    </citation>
    <scope>NUCLEOTIDE SEQUENCE</scope>
    <source>
        <strain evidence="4">ChiGjej2B2-7701</strain>
    </source>
</reference>
<dbReference type="EMBL" id="DYVF01000004">
    <property type="protein sequence ID" value="HJG29887.1"/>
    <property type="molecule type" value="Genomic_DNA"/>
</dbReference>